<feature type="domain" description="CD-NTase-associated protein 12/Pycsar effector protein TIR" evidence="1">
    <location>
        <begin position="1"/>
        <end position="72"/>
    </location>
</feature>
<dbReference type="Pfam" id="PF10137">
    <property type="entry name" value="CAP12-PCTIR_TIR"/>
    <property type="match status" value="1"/>
</dbReference>
<evidence type="ECO:0000259" key="1">
    <source>
        <dbReference type="Pfam" id="PF10137"/>
    </source>
</evidence>
<accession>X1LZS9</accession>
<dbReference type="EMBL" id="BARV01007433">
    <property type="protein sequence ID" value="GAI07920.1"/>
    <property type="molecule type" value="Genomic_DNA"/>
</dbReference>
<sequence length="88" mass="9803">MDFVFVILTPDDLVVGPDSSDDEKRRARQNVIFEMGFFYGQLGRDSGRVIVLYDGPVELPSDIQGIIWVDVSSGIEAAGEKIRREIVS</sequence>
<reference evidence="2" key="1">
    <citation type="journal article" date="2014" name="Front. Microbiol.">
        <title>High frequency of phylogenetically diverse reductive dehalogenase-homologous genes in deep subseafloor sedimentary metagenomes.</title>
        <authorList>
            <person name="Kawai M."/>
            <person name="Futagami T."/>
            <person name="Toyoda A."/>
            <person name="Takaki Y."/>
            <person name="Nishi S."/>
            <person name="Hori S."/>
            <person name="Arai W."/>
            <person name="Tsubouchi T."/>
            <person name="Morono Y."/>
            <person name="Uchiyama I."/>
            <person name="Ito T."/>
            <person name="Fujiyama A."/>
            <person name="Inagaki F."/>
            <person name="Takami H."/>
        </authorList>
    </citation>
    <scope>NUCLEOTIDE SEQUENCE</scope>
    <source>
        <strain evidence="2">Expedition CK06-06</strain>
    </source>
</reference>
<proteinExistence type="predicted"/>
<gene>
    <name evidence="2" type="ORF">S06H3_15135</name>
</gene>
<dbReference type="AlphaFoldDB" id="X1LZS9"/>
<evidence type="ECO:0000313" key="2">
    <source>
        <dbReference type="EMBL" id="GAI07920.1"/>
    </source>
</evidence>
<dbReference type="GO" id="GO:0050135">
    <property type="term" value="F:NADP+ nucleosidase activity"/>
    <property type="evidence" value="ECO:0007669"/>
    <property type="project" value="InterPro"/>
</dbReference>
<comment type="caution">
    <text evidence="2">The sequence shown here is derived from an EMBL/GenBank/DDBJ whole genome shotgun (WGS) entry which is preliminary data.</text>
</comment>
<dbReference type="InterPro" id="IPR019302">
    <property type="entry name" value="CAP12/PCTIR_TIR_dom"/>
</dbReference>
<protein>
    <recommendedName>
        <fullName evidence="1">CD-NTase-associated protein 12/Pycsar effector protein TIR domain-containing protein</fullName>
    </recommendedName>
</protein>
<organism evidence="2">
    <name type="scientific">marine sediment metagenome</name>
    <dbReference type="NCBI Taxonomy" id="412755"/>
    <lineage>
        <taxon>unclassified sequences</taxon>
        <taxon>metagenomes</taxon>
        <taxon>ecological metagenomes</taxon>
    </lineage>
</organism>
<name>X1LZS9_9ZZZZ</name>